<accession>A0A6F8ZHI5</accession>
<dbReference type="InterPro" id="IPR014198">
    <property type="entry name" value="Spore_III_AB"/>
</dbReference>
<dbReference type="EMBL" id="LR778114">
    <property type="protein sequence ID" value="CAB1128915.1"/>
    <property type="molecule type" value="Genomic_DNA"/>
</dbReference>
<dbReference type="KEGG" id="hfv:R50_1409"/>
<reference evidence="2 3" key="1">
    <citation type="submission" date="2020-02" db="EMBL/GenBank/DDBJ databases">
        <authorList>
            <person name="Hogendoorn C."/>
        </authorList>
    </citation>
    <scope>NUCLEOTIDE SEQUENCE [LARGE SCALE GENOMIC DNA]</scope>
    <source>
        <strain evidence="2">R501</strain>
    </source>
</reference>
<proteinExistence type="predicted"/>
<protein>
    <recommendedName>
        <fullName evidence="4">Stage III sporulation protein AB</fullName>
    </recommendedName>
</protein>
<evidence type="ECO:0000313" key="2">
    <source>
        <dbReference type="EMBL" id="CAB1128915.1"/>
    </source>
</evidence>
<dbReference type="Pfam" id="PF09548">
    <property type="entry name" value="Spore_III_AB"/>
    <property type="match status" value="1"/>
</dbReference>
<name>A0A6F8ZHI5_9FIRM</name>
<keyword evidence="3" id="KW-1185">Reference proteome</keyword>
<keyword evidence="1" id="KW-0175">Coiled coil</keyword>
<evidence type="ECO:0000313" key="3">
    <source>
        <dbReference type="Proteomes" id="UP000503399"/>
    </source>
</evidence>
<organism evidence="2 3">
    <name type="scientific">Candidatus Hydrogenisulfobacillus filiaventi</name>
    <dbReference type="NCBI Taxonomy" id="2707344"/>
    <lineage>
        <taxon>Bacteria</taxon>
        <taxon>Bacillati</taxon>
        <taxon>Bacillota</taxon>
        <taxon>Clostridia</taxon>
        <taxon>Eubacteriales</taxon>
        <taxon>Clostridiales Family XVII. Incertae Sedis</taxon>
        <taxon>Candidatus Hydrogenisulfobacillus</taxon>
    </lineage>
</organism>
<evidence type="ECO:0008006" key="4">
    <source>
        <dbReference type="Google" id="ProtNLM"/>
    </source>
</evidence>
<feature type="coiled-coil region" evidence="1">
    <location>
        <begin position="128"/>
        <end position="155"/>
    </location>
</feature>
<sequence length="176" mass="19129">MMGLPWRLLTAVLVAAVGAAAGRVLARPYYRRWAALRELDLFLAWLEVAVGRQARPLPLAWHQYRRRRRTVLLEPWLAAVERGLGTAGAATVAEAFARADGEAEAAGLWPAERALLAALAGRLGHGDAAAQRRHLEEARRELGLLREAAEAEDLKQARVVQVLAAVAGLAMAIVTY</sequence>
<evidence type="ECO:0000256" key="1">
    <source>
        <dbReference type="SAM" id="Coils"/>
    </source>
</evidence>
<dbReference type="Proteomes" id="UP000503399">
    <property type="component" value="Chromosome"/>
</dbReference>
<dbReference type="AlphaFoldDB" id="A0A6F8ZHI5"/>
<gene>
    <name evidence="2" type="ORF">R50_1409</name>
</gene>